<dbReference type="Gene3D" id="3.40.50.720">
    <property type="entry name" value="NAD(P)-binding Rossmann-like Domain"/>
    <property type="match status" value="2"/>
</dbReference>
<organism evidence="4 5">
    <name type="scientific">Candidatus Agrococcus pullicola</name>
    <dbReference type="NCBI Taxonomy" id="2838429"/>
    <lineage>
        <taxon>Bacteria</taxon>
        <taxon>Bacillati</taxon>
        <taxon>Actinomycetota</taxon>
        <taxon>Actinomycetes</taxon>
        <taxon>Micrococcales</taxon>
        <taxon>Microbacteriaceae</taxon>
        <taxon>Agrococcus</taxon>
    </lineage>
</organism>
<dbReference type="SUPFAM" id="SSF52283">
    <property type="entry name" value="Formate/glycerate dehydrogenase catalytic domain-like"/>
    <property type="match status" value="1"/>
</dbReference>
<accession>A0A9D1YS53</accession>
<dbReference type="InterPro" id="IPR006140">
    <property type="entry name" value="D-isomer_DH_NAD-bd"/>
</dbReference>
<protein>
    <submittedName>
        <fullName evidence="4">D-2-hydroxyacid dehydrogenase</fullName>
    </submittedName>
</protein>
<dbReference type="PANTHER" id="PTHR43333">
    <property type="entry name" value="2-HACID_DH_C DOMAIN-CONTAINING PROTEIN"/>
    <property type="match status" value="1"/>
</dbReference>
<keyword evidence="1" id="KW-0560">Oxidoreductase</keyword>
<dbReference type="EMBL" id="DXDC01000007">
    <property type="protein sequence ID" value="HIY64717.1"/>
    <property type="molecule type" value="Genomic_DNA"/>
</dbReference>
<dbReference type="CDD" id="cd05300">
    <property type="entry name" value="2-Hacid_dh_1"/>
    <property type="match status" value="1"/>
</dbReference>
<dbReference type="Proteomes" id="UP000824005">
    <property type="component" value="Unassembled WGS sequence"/>
</dbReference>
<dbReference type="Pfam" id="PF02826">
    <property type="entry name" value="2-Hacid_dh_C"/>
    <property type="match status" value="1"/>
</dbReference>
<sequence length="317" mass="34021">MSNRDTVVVTGHQSEEKQNRIRAAAGERARVEFVSSLEDARDLLPEATAIAGGAPQGTLASAPNVRWVHSWAAGPDADLTDEVLHSDVILTSSVGNGAIPLAEHSMMLMLMLNREAMRWIEAQRNKRWDRFTHAELNGLTLGIFGVGHAGTDLAAKAKAFHMRVLGCRRRPEIAVPNVDEMFSLDRLHEFLAQSDVVVVTAPRTPLTAGVFNDAAFAAMKDTAHFICISRGGIADDDALLRALQDGTIAGAGIDAHGIEPLPEDSPFWGAPNTIVTPHNGATTAATASRGFEIFIGNVERFVQGKDLSNVVDKVAGY</sequence>
<reference evidence="4" key="2">
    <citation type="submission" date="2021-04" db="EMBL/GenBank/DDBJ databases">
        <authorList>
            <person name="Gilroy R."/>
        </authorList>
    </citation>
    <scope>NUCLEOTIDE SEQUENCE</scope>
    <source>
        <strain evidence="4">ChiGjej1B1-98</strain>
    </source>
</reference>
<dbReference type="GO" id="GO:0051287">
    <property type="term" value="F:NAD binding"/>
    <property type="evidence" value="ECO:0007669"/>
    <property type="project" value="InterPro"/>
</dbReference>
<proteinExistence type="predicted"/>
<evidence type="ECO:0000313" key="4">
    <source>
        <dbReference type="EMBL" id="HIY64717.1"/>
    </source>
</evidence>
<dbReference type="SUPFAM" id="SSF51735">
    <property type="entry name" value="NAD(P)-binding Rossmann-fold domains"/>
    <property type="match status" value="1"/>
</dbReference>
<keyword evidence="2" id="KW-0520">NAD</keyword>
<evidence type="ECO:0000259" key="3">
    <source>
        <dbReference type="Pfam" id="PF02826"/>
    </source>
</evidence>
<evidence type="ECO:0000256" key="1">
    <source>
        <dbReference type="ARBA" id="ARBA00023002"/>
    </source>
</evidence>
<name>A0A9D1YS53_9MICO</name>
<reference evidence="4" key="1">
    <citation type="journal article" date="2021" name="PeerJ">
        <title>Extensive microbial diversity within the chicken gut microbiome revealed by metagenomics and culture.</title>
        <authorList>
            <person name="Gilroy R."/>
            <person name="Ravi A."/>
            <person name="Getino M."/>
            <person name="Pursley I."/>
            <person name="Horton D.L."/>
            <person name="Alikhan N.F."/>
            <person name="Baker D."/>
            <person name="Gharbi K."/>
            <person name="Hall N."/>
            <person name="Watson M."/>
            <person name="Adriaenssens E.M."/>
            <person name="Foster-Nyarko E."/>
            <person name="Jarju S."/>
            <person name="Secka A."/>
            <person name="Antonio M."/>
            <person name="Oren A."/>
            <person name="Chaudhuri R.R."/>
            <person name="La Ragione R."/>
            <person name="Hildebrand F."/>
            <person name="Pallen M.J."/>
        </authorList>
    </citation>
    <scope>NUCLEOTIDE SEQUENCE</scope>
    <source>
        <strain evidence="4">ChiGjej1B1-98</strain>
    </source>
</reference>
<dbReference type="AlphaFoldDB" id="A0A9D1YS53"/>
<dbReference type="InterPro" id="IPR036291">
    <property type="entry name" value="NAD(P)-bd_dom_sf"/>
</dbReference>
<evidence type="ECO:0000313" key="5">
    <source>
        <dbReference type="Proteomes" id="UP000824005"/>
    </source>
</evidence>
<comment type="caution">
    <text evidence="4">The sequence shown here is derived from an EMBL/GenBank/DDBJ whole genome shotgun (WGS) entry which is preliminary data.</text>
</comment>
<dbReference type="PANTHER" id="PTHR43333:SF1">
    <property type="entry name" value="D-ISOMER SPECIFIC 2-HYDROXYACID DEHYDROGENASE NAD-BINDING DOMAIN-CONTAINING PROTEIN"/>
    <property type="match status" value="1"/>
</dbReference>
<gene>
    <name evidence="4" type="ORF">H9830_00390</name>
</gene>
<evidence type="ECO:0000256" key="2">
    <source>
        <dbReference type="ARBA" id="ARBA00023027"/>
    </source>
</evidence>
<feature type="domain" description="D-isomer specific 2-hydroxyacid dehydrogenase NAD-binding" evidence="3">
    <location>
        <begin position="106"/>
        <end position="280"/>
    </location>
</feature>
<dbReference type="GO" id="GO:0016491">
    <property type="term" value="F:oxidoreductase activity"/>
    <property type="evidence" value="ECO:0007669"/>
    <property type="project" value="UniProtKB-KW"/>
</dbReference>